<dbReference type="NCBIfam" id="TIGR03647">
    <property type="entry name" value="Na_symport_sm"/>
    <property type="match status" value="1"/>
</dbReference>
<evidence type="ECO:0000256" key="1">
    <source>
        <dbReference type="SAM" id="Phobius"/>
    </source>
</evidence>
<dbReference type="Pfam" id="PF13937">
    <property type="entry name" value="DUF4212"/>
    <property type="match status" value="1"/>
</dbReference>
<evidence type="ECO:0000313" key="4">
    <source>
        <dbReference type="Proteomes" id="UP000005744"/>
    </source>
</evidence>
<organism evidence="3 4">
    <name type="scientific">Beggiatoa alba B18LD</name>
    <dbReference type="NCBI Taxonomy" id="395493"/>
    <lineage>
        <taxon>Bacteria</taxon>
        <taxon>Pseudomonadati</taxon>
        <taxon>Pseudomonadota</taxon>
        <taxon>Gammaproteobacteria</taxon>
        <taxon>Thiotrichales</taxon>
        <taxon>Thiotrichaceae</taxon>
        <taxon>Beggiatoa</taxon>
    </lineage>
</organism>
<keyword evidence="1" id="KW-0472">Membrane</keyword>
<keyword evidence="1" id="KW-1133">Transmembrane helix</keyword>
<dbReference type="Proteomes" id="UP000005744">
    <property type="component" value="Unassembled WGS sequence"/>
</dbReference>
<protein>
    <submittedName>
        <fullName evidence="3">Putative solute:sodium symporter small subunit</fullName>
    </submittedName>
</protein>
<feature type="transmembrane region" description="Helical" evidence="1">
    <location>
        <begin position="15"/>
        <end position="36"/>
    </location>
</feature>
<proteinExistence type="predicted"/>
<evidence type="ECO:0000313" key="3">
    <source>
        <dbReference type="EMBL" id="EIJ42155.1"/>
    </source>
</evidence>
<evidence type="ECO:0000259" key="2">
    <source>
        <dbReference type="Pfam" id="PF13937"/>
    </source>
</evidence>
<feature type="transmembrane region" description="Helical" evidence="1">
    <location>
        <begin position="42"/>
        <end position="71"/>
    </location>
</feature>
<dbReference type="STRING" id="395493.BegalDRAFT_1257"/>
<dbReference type="HOGENOM" id="CLU_140854_3_1_6"/>
<feature type="domain" description="Sodium symporter small subunit" evidence="2">
    <location>
        <begin position="8"/>
        <end position="82"/>
    </location>
</feature>
<gene>
    <name evidence="3" type="ORF">BegalDRAFT_1257</name>
</gene>
<sequence>MNITEKQAEYWHKNLLWTGILLTLWFIATFIVIFFAKELNRFTFFGFPVGFYMTAQGSMFLYVLIIGFYAWKMNKLDNQYDVVD</sequence>
<reference evidence="3 4" key="1">
    <citation type="submission" date="2011-11" db="EMBL/GenBank/DDBJ databases">
        <title>Improved High-Quality Draft sequence of Beggiatoa alba B18lD.</title>
        <authorList>
            <consortium name="US DOE Joint Genome Institute"/>
            <person name="Lucas S."/>
            <person name="Han J."/>
            <person name="Lapidus A."/>
            <person name="Cheng J.-F."/>
            <person name="Goodwin L."/>
            <person name="Pitluck S."/>
            <person name="Peters L."/>
            <person name="Mikhailova N."/>
            <person name="Held B."/>
            <person name="Detter J.C."/>
            <person name="Han C."/>
            <person name="Tapia R."/>
            <person name="Land M."/>
            <person name="Hauser L."/>
            <person name="Kyrpides N."/>
            <person name="Ivanova N."/>
            <person name="Pagani I."/>
            <person name="Samuel K."/>
            <person name="Teske A."/>
            <person name="Mueller J."/>
            <person name="Woyke T."/>
        </authorList>
    </citation>
    <scope>NUCLEOTIDE SEQUENCE [LARGE SCALE GENOMIC DNA]</scope>
    <source>
        <strain evidence="3 4">B18LD</strain>
    </source>
</reference>
<dbReference type="eggNOG" id="COG4327">
    <property type="taxonomic scope" value="Bacteria"/>
</dbReference>
<dbReference type="AlphaFoldDB" id="I3CEW2"/>
<dbReference type="OrthoDB" id="9797746at2"/>
<dbReference type="EMBL" id="JH600070">
    <property type="protein sequence ID" value="EIJ42155.1"/>
    <property type="molecule type" value="Genomic_DNA"/>
</dbReference>
<name>I3CEW2_9GAMM</name>
<dbReference type="InterPro" id="IPR019886">
    <property type="entry name" value="Na_symporter_ssu"/>
</dbReference>
<keyword evidence="4" id="KW-1185">Reference proteome</keyword>
<accession>I3CEW2</accession>
<dbReference type="RefSeq" id="WP_002684817.1">
    <property type="nucleotide sequence ID" value="NZ_JH600070.1"/>
</dbReference>
<keyword evidence="1" id="KW-0812">Transmembrane</keyword>